<feature type="compositionally biased region" description="Polar residues" evidence="2">
    <location>
        <begin position="69"/>
        <end position="85"/>
    </location>
</feature>
<sequence length="365" mass="41748">MYRKEISKSAEKPKIPISRLTLPPKPTHGKECGTPNFKYQIERSSVSSLNSTGHPQSPSTTSSTLSRSINKSQCNSPSRNSSPVLNNFSAYSRSALSLSQLYREDVSPLDNEFRDNKEAIKKLESENLRLKNELAQNKEVMQELREKIANLRKESREKDDRIANINALLKESEKNFKNLLETQNSGFDKDKDEKIKDLEFNLKMQKKELTEQFLKEKQELEIKILDLEMLYKEKNSNDISLITGNYLEDLTKQIKLIEENYSKLQRENKELKQILENSSMQAIAKLTSQIEAEIIQLNQVFTIMISQSEISLAMILLAAQSRINPSPSPKTITFSLEKTLQELSIMRTSISDLYAEKCGGSCKIQ</sequence>
<evidence type="ECO:0000256" key="1">
    <source>
        <dbReference type="SAM" id="Coils"/>
    </source>
</evidence>
<feature type="compositionally biased region" description="Low complexity" evidence="2">
    <location>
        <begin position="51"/>
        <end position="68"/>
    </location>
</feature>
<protein>
    <submittedName>
        <fullName evidence="3">Uncharacterized protein</fullName>
    </submittedName>
</protein>
<feature type="coiled-coil region" evidence="1">
    <location>
        <begin position="113"/>
        <end position="182"/>
    </location>
</feature>
<comment type="caution">
    <text evidence="3">The sequence shown here is derived from an EMBL/GenBank/DDBJ whole genome shotgun (WGS) entry which is preliminary data.</text>
</comment>
<feature type="compositionally biased region" description="Basic and acidic residues" evidence="2">
    <location>
        <begin position="1"/>
        <end position="14"/>
    </location>
</feature>
<dbReference type="AlphaFoldDB" id="A0AAU9KB91"/>
<organism evidence="3 4">
    <name type="scientific">Blepharisma stoltei</name>
    <dbReference type="NCBI Taxonomy" id="1481888"/>
    <lineage>
        <taxon>Eukaryota</taxon>
        <taxon>Sar</taxon>
        <taxon>Alveolata</taxon>
        <taxon>Ciliophora</taxon>
        <taxon>Postciliodesmatophora</taxon>
        <taxon>Heterotrichea</taxon>
        <taxon>Heterotrichida</taxon>
        <taxon>Blepharismidae</taxon>
        <taxon>Blepharisma</taxon>
    </lineage>
</organism>
<feature type="region of interest" description="Disordered" evidence="2">
    <location>
        <begin position="1"/>
        <end position="85"/>
    </location>
</feature>
<name>A0AAU9KB91_9CILI</name>
<dbReference type="Proteomes" id="UP001162131">
    <property type="component" value="Unassembled WGS sequence"/>
</dbReference>
<proteinExistence type="predicted"/>
<dbReference type="EMBL" id="CAJZBQ010000058">
    <property type="protein sequence ID" value="CAG9334525.1"/>
    <property type="molecule type" value="Genomic_DNA"/>
</dbReference>
<feature type="coiled-coil region" evidence="1">
    <location>
        <begin position="217"/>
        <end position="281"/>
    </location>
</feature>
<evidence type="ECO:0000256" key="2">
    <source>
        <dbReference type="SAM" id="MobiDB-lite"/>
    </source>
</evidence>
<gene>
    <name evidence="3" type="ORF">BSTOLATCC_MIC61137</name>
</gene>
<keyword evidence="1" id="KW-0175">Coiled coil</keyword>
<keyword evidence="4" id="KW-1185">Reference proteome</keyword>
<evidence type="ECO:0000313" key="3">
    <source>
        <dbReference type="EMBL" id="CAG9334525.1"/>
    </source>
</evidence>
<accession>A0AAU9KB91</accession>
<evidence type="ECO:0000313" key="4">
    <source>
        <dbReference type="Proteomes" id="UP001162131"/>
    </source>
</evidence>
<reference evidence="3" key="1">
    <citation type="submission" date="2021-09" db="EMBL/GenBank/DDBJ databases">
        <authorList>
            <consortium name="AG Swart"/>
            <person name="Singh M."/>
            <person name="Singh A."/>
            <person name="Seah K."/>
            <person name="Emmerich C."/>
        </authorList>
    </citation>
    <scope>NUCLEOTIDE SEQUENCE</scope>
    <source>
        <strain evidence="3">ATCC30299</strain>
    </source>
</reference>